<keyword evidence="9" id="KW-0411">Iron-sulfur</keyword>
<evidence type="ECO:0000259" key="11">
    <source>
        <dbReference type="Pfam" id="PF01568"/>
    </source>
</evidence>
<dbReference type="NCBIfam" id="TIGR01701">
    <property type="entry name" value="Fdhalpha-like"/>
    <property type="match status" value="1"/>
</dbReference>
<dbReference type="CDD" id="cd02767">
    <property type="entry name" value="MopB_ydeP"/>
    <property type="match status" value="1"/>
</dbReference>
<evidence type="ECO:0000313" key="13">
    <source>
        <dbReference type="Proteomes" id="UP000321577"/>
    </source>
</evidence>
<dbReference type="InterPro" id="IPR006657">
    <property type="entry name" value="MoPterin_dinucl-bd_dom"/>
</dbReference>
<feature type="domain" description="Molybdopterin dinucleotide-binding" evidence="11">
    <location>
        <begin position="646"/>
        <end position="752"/>
    </location>
</feature>
<dbReference type="InterPro" id="IPR009010">
    <property type="entry name" value="Asp_de-COase-like_dom_sf"/>
</dbReference>
<dbReference type="PIRSF" id="PIRSF000144">
    <property type="entry name" value="CbbBc"/>
    <property type="match status" value="1"/>
</dbReference>
<comment type="similarity">
    <text evidence="3">Belongs to the prokaryotic molybdopterin-containing oxidoreductase family.</text>
</comment>
<keyword evidence="6" id="KW-0479">Metal-binding</keyword>
<accession>A0A512M7R6</accession>
<dbReference type="RefSeq" id="WP_146850373.1">
    <property type="nucleotide sequence ID" value="NZ_BKAG01000012.1"/>
</dbReference>
<dbReference type="InterPro" id="IPR041953">
    <property type="entry name" value="YdeP_MopB"/>
</dbReference>
<dbReference type="SUPFAM" id="SSF50692">
    <property type="entry name" value="ADC-like"/>
    <property type="match status" value="1"/>
</dbReference>
<keyword evidence="13" id="KW-1185">Reference proteome</keyword>
<dbReference type="GO" id="GO:0008863">
    <property type="term" value="F:formate dehydrogenase (NAD+) activity"/>
    <property type="evidence" value="ECO:0007669"/>
    <property type="project" value="InterPro"/>
</dbReference>
<dbReference type="EMBL" id="BKAG01000012">
    <property type="protein sequence ID" value="GEP42786.1"/>
    <property type="molecule type" value="Genomic_DNA"/>
</dbReference>
<dbReference type="Proteomes" id="UP000321577">
    <property type="component" value="Unassembled WGS sequence"/>
</dbReference>
<dbReference type="AlphaFoldDB" id="A0A512M7R6"/>
<dbReference type="InterPro" id="IPR010046">
    <property type="entry name" value="Mopterin_OxRdtse_a_bac"/>
</dbReference>
<dbReference type="Gene3D" id="3.40.228.10">
    <property type="entry name" value="Dimethylsulfoxide Reductase, domain 2"/>
    <property type="match status" value="1"/>
</dbReference>
<keyword evidence="4" id="KW-0004">4Fe-4S</keyword>
<evidence type="ECO:0000256" key="7">
    <source>
        <dbReference type="ARBA" id="ARBA00023002"/>
    </source>
</evidence>
<dbReference type="PANTHER" id="PTHR43105:SF4">
    <property type="entry name" value="PROTEIN YDEP"/>
    <property type="match status" value="1"/>
</dbReference>
<dbReference type="OrthoDB" id="9805142at2"/>
<proteinExistence type="inferred from homology"/>
<evidence type="ECO:0000256" key="9">
    <source>
        <dbReference type="ARBA" id="ARBA00023014"/>
    </source>
</evidence>
<dbReference type="Pfam" id="PF00384">
    <property type="entry name" value="Molybdopterin"/>
    <property type="match status" value="1"/>
</dbReference>
<evidence type="ECO:0000256" key="8">
    <source>
        <dbReference type="ARBA" id="ARBA00023004"/>
    </source>
</evidence>
<keyword evidence="8" id="KW-0408">Iron</keyword>
<dbReference type="Pfam" id="PF01568">
    <property type="entry name" value="Molydop_binding"/>
    <property type="match status" value="1"/>
</dbReference>
<dbReference type="SUPFAM" id="SSF53706">
    <property type="entry name" value="Formate dehydrogenase/DMSO reductase, domains 1-3"/>
    <property type="match status" value="1"/>
</dbReference>
<comment type="cofactor">
    <cofactor evidence="2">
        <name>[4Fe-4S] cluster</name>
        <dbReference type="ChEBI" id="CHEBI:49883"/>
    </cofactor>
</comment>
<dbReference type="InterPro" id="IPR050123">
    <property type="entry name" value="Prok_molybdopt-oxidoreductase"/>
</dbReference>
<keyword evidence="7" id="KW-0560">Oxidoreductase</keyword>
<name>A0A512M7R6_9BACT</name>
<evidence type="ECO:0000313" key="12">
    <source>
        <dbReference type="EMBL" id="GEP42786.1"/>
    </source>
</evidence>
<evidence type="ECO:0000256" key="2">
    <source>
        <dbReference type="ARBA" id="ARBA00001966"/>
    </source>
</evidence>
<sequence length="761" mass="83877">MSSPKDISPQPPSKFTGIQVGKTKTSAAGVPAVTNSLKHIYGSAGLLRGTEAMLKLNQWEGFDCPSCAWPDPDDHRSAFEFCENGAKAIASETTKKRVTPEFFEEYSVAELAGWSDYEMDQAGRLTHPMILREGDTHYREISWDDAFNLIGKELNALASPDEGVFYTSGRATNEAAFLYQLFVRNFGTNNLPDCSNMCHESSGAAMNQSVGVGKGTVTLKDLETAETILIIGQNPGTNHPRMLSSLQKAVEGGATIIAVNPMKEAGLTGFMHPQQVKGMIGKATALAKQFLQVKLNGDQALLKGIAKTLIEDRTIDEAFLNTHTKGFETYREHLKSLNWNELESVSGIAKSEIQKAARQCASGERKVITCWAMGLTQHKNAVATIQEVVNIHLMLGALGRDSAGLCPVRGHSNVQGDRTMGVFEKMPEWFMDNLEKAFEFKVPRHHGWDVVNAIKAMHEGPGKVFYALGGNFLQATPDTEYTAEALRRCSLTVHVCTKLNRSHIITGRTGLILPCFGRSEMDWRNGGPQFLTVENSMSVVHQSQGQLDPASPHLLSEPEIVARTAAATLGERSCVDWRWLVEDYDRVRDIIERVVPGFHNFNERVRHQGGFYLPNAARELDWSGIGGKAIIFTHPLACVQPEKDQLLLQTFRSHDQFNTTVYGLNDRYRGIGNERRVIFMNPQDMKDRGISPVTPVDITSHFKGATREAKKFLAIPYDLPAGSTAAYFPEANVLVPIDSYADVSLTPTSKSVVITVKASES</sequence>
<gene>
    <name evidence="12" type="ORF">BGE01nite_20770</name>
</gene>
<comment type="caution">
    <text evidence="12">The sequence shown here is derived from an EMBL/GenBank/DDBJ whole genome shotgun (WGS) entry which is preliminary data.</text>
</comment>
<dbReference type="GO" id="GO:0016020">
    <property type="term" value="C:membrane"/>
    <property type="evidence" value="ECO:0007669"/>
    <property type="project" value="TreeGrafter"/>
</dbReference>
<dbReference type="Gene3D" id="3.40.50.740">
    <property type="match status" value="1"/>
</dbReference>
<evidence type="ECO:0000256" key="5">
    <source>
        <dbReference type="ARBA" id="ARBA00022505"/>
    </source>
</evidence>
<evidence type="ECO:0000259" key="10">
    <source>
        <dbReference type="Pfam" id="PF00384"/>
    </source>
</evidence>
<evidence type="ECO:0000256" key="4">
    <source>
        <dbReference type="ARBA" id="ARBA00022485"/>
    </source>
</evidence>
<dbReference type="PANTHER" id="PTHR43105">
    <property type="entry name" value="RESPIRATORY NITRATE REDUCTASE"/>
    <property type="match status" value="1"/>
</dbReference>
<dbReference type="CDD" id="cd02787">
    <property type="entry name" value="MopB_CT_ydeP"/>
    <property type="match status" value="1"/>
</dbReference>
<reference evidence="12 13" key="1">
    <citation type="submission" date="2019-07" db="EMBL/GenBank/DDBJ databases">
        <title>Whole genome shotgun sequence of Brevifollis gellanilyticus NBRC 108608.</title>
        <authorList>
            <person name="Hosoyama A."/>
            <person name="Uohara A."/>
            <person name="Ohji S."/>
            <person name="Ichikawa N."/>
        </authorList>
    </citation>
    <scope>NUCLEOTIDE SEQUENCE [LARGE SCALE GENOMIC DNA]</scope>
    <source>
        <strain evidence="12 13">NBRC 108608</strain>
    </source>
</reference>
<dbReference type="InterPro" id="IPR006656">
    <property type="entry name" value="Mopterin_OxRdtase"/>
</dbReference>
<feature type="domain" description="Molybdopterin oxidoreductase" evidence="10">
    <location>
        <begin position="124"/>
        <end position="493"/>
    </location>
</feature>
<evidence type="ECO:0000256" key="6">
    <source>
        <dbReference type="ARBA" id="ARBA00022723"/>
    </source>
</evidence>
<keyword evidence="5" id="KW-0500">Molybdenum</keyword>
<dbReference type="GO" id="GO:0051539">
    <property type="term" value="F:4 iron, 4 sulfur cluster binding"/>
    <property type="evidence" value="ECO:0007669"/>
    <property type="project" value="UniProtKB-KW"/>
</dbReference>
<comment type="cofactor">
    <cofactor evidence="1">
        <name>Mo-bis(molybdopterin guanine dinucleotide)</name>
        <dbReference type="ChEBI" id="CHEBI:60539"/>
    </cofactor>
</comment>
<protein>
    <submittedName>
        <fullName evidence="12">Formate dehydrogenase subunit alpha</fullName>
    </submittedName>
</protein>
<dbReference type="GO" id="GO:0030151">
    <property type="term" value="F:molybdenum ion binding"/>
    <property type="evidence" value="ECO:0007669"/>
    <property type="project" value="InterPro"/>
</dbReference>
<organism evidence="12 13">
    <name type="scientific">Brevifollis gellanilyticus</name>
    <dbReference type="NCBI Taxonomy" id="748831"/>
    <lineage>
        <taxon>Bacteria</taxon>
        <taxon>Pseudomonadati</taxon>
        <taxon>Verrucomicrobiota</taxon>
        <taxon>Verrucomicrobiia</taxon>
        <taxon>Verrucomicrobiales</taxon>
        <taxon>Verrucomicrobiaceae</taxon>
    </lineage>
</organism>
<evidence type="ECO:0000256" key="3">
    <source>
        <dbReference type="ARBA" id="ARBA00010312"/>
    </source>
</evidence>
<dbReference type="GO" id="GO:0043546">
    <property type="term" value="F:molybdopterin cofactor binding"/>
    <property type="evidence" value="ECO:0007669"/>
    <property type="project" value="InterPro"/>
</dbReference>
<dbReference type="InterPro" id="IPR037951">
    <property type="entry name" value="MopB_CT_YdeP"/>
</dbReference>
<evidence type="ECO:0000256" key="1">
    <source>
        <dbReference type="ARBA" id="ARBA00001942"/>
    </source>
</evidence>
<dbReference type="GO" id="GO:0045333">
    <property type="term" value="P:cellular respiration"/>
    <property type="evidence" value="ECO:0007669"/>
    <property type="project" value="UniProtKB-ARBA"/>
</dbReference>